<name>A0ABV8NK59_9SPHI</name>
<keyword evidence="1" id="KW-0732">Signal</keyword>
<sequence length="187" mass="20358">MKNHFAKLSTLTLLFVSIASWTYAQTTRQSSIRYSVGADVGLPLGNFSDAYKWSLGGSIQADIPVLNNILYVTINAGYNNIFADKSVSQFTDDIHLIPVKAGLKFFPVANFYVQGEAGVSFILDQKASSEKSASFLYAPQLGYLFPLGGKSNIDAGVRFEGNSKFTRNGSTNNFLGLRVAYAFPIGK</sequence>
<dbReference type="RefSeq" id="WP_378959955.1">
    <property type="nucleotide sequence ID" value="NZ_JBHRXC010000001.1"/>
</dbReference>
<evidence type="ECO:0000256" key="1">
    <source>
        <dbReference type="SAM" id="SignalP"/>
    </source>
</evidence>
<comment type="caution">
    <text evidence="2">The sequence shown here is derived from an EMBL/GenBank/DDBJ whole genome shotgun (WGS) entry which is preliminary data.</text>
</comment>
<protein>
    <recommendedName>
        <fullName evidence="4">Outer membrane protein beta-barrel domain-containing protein</fullName>
    </recommendedName>
</protein>
<accession>A0ABV8NK59</accession>
<reference evidence="3" key="1">
    <citation type="journal article" date="2019" name="Int. J. Syst. Evol. Microbiol.">
        <title>The Global Catalogue of Microorganisms (GCM) 10K type strain sequencing project: providing services to taxonomists for standard genome sequencing and annotation.</title>
        <authorList>
            <consortium name="The Broad Institute Genomics Platform"/>
            <consortium name="The Broad Institute Genome Sequencing Center for Infectious Disease"/>
            <person name="Wu L."/>
            <person name="Ma J."/>
        </authorList>
    </citation>
    <scope>NUCLEOTIDE SEQUENCE [LARGE SCALE GENOMIC DNA]</scope>
    <source>
        <strain evidence="3">CCM 8689</strain>
    </source>
</reference>
<feature type="chain" id="PRO_5045966701" description="Outer membrane protein beta-barrel domain-containing protein" evidence="1">
    <location>
        <begin position="25"/>
        <end position="187"/>
    </location>
</feature>
<evidence type="ECO:0000313" key="2">
    <source>
        <dbReference type="EMBL" id="MFC4196622.1"/>
    </source>
</evidence>
<dbReference type="Proteomes" id="UP001595792">
    <property type="component" value="Unassembled WGS sequence"/>
</dbReference>
<proteinExistence type="predicted"/>
<dbReference type="EMBL" id="JBHSBY010000035">
    <property type="protein sequence ID" value="MFC4196622.1"/>
    <property type="molecule type" value="Genomic_DNA"/>
</dbReference>
<evidence type="ECO:0000313" key="3">
    <source>
        <dbReference type="Proteomes" id="UP001595792"/>
    </source>
</evidence>
<evidence type="ECO:0008006" key="4">
    <source>
        <dbReference type="Google" id="ProtNLM"/>
    </source>
</evidence>
<feature type="signal peptide" evidence="1">
    <location>
        <begin position="1"/>
        <end position="24"/>
    </location>
</feature>
<gene>
    <name evidence="2" type="ORF">ACFOUY_07930</name>
</gene>
<organism evidence="2 3">
    <name type="scientific">Pedobacter jamesrossensis</name>
    <dbReference type="NCBI Taxonomy" id="1908238"/>
    <lineage>
        <taxon>Bacteria</taxon>
        <taxon>Pseudomonadati</taxon>
        <taxon>Bacteroidota</taxon>
        <taxon>Sphingobacteriia</taxon>
        <taxon>Sphingobacteriales</taxon>
        <taxon>Sphingobacteriaceae</taxon>
        <taxon>Pedobacter</taxon>
    </lineage>
</organism>
<keyword evidence="3" id="KW-1185">Reference proteome</keyword>